<proteinExistence type="predicted"/>
<dbReference type="EMBL" id="BX284604">
    <property type="protein sequence ID" value="CCD63346.1"/>
    <property type="molecule type" value="Genomic_DNA"/>
</dbReference>
<keyword evidence="7" id="KW-1185">Reference proteome</keyword>
<dbReference type="eggNOG" id="ENOG502TGA8">
    <property type="taxonomic scope" value="Eukaryota"/>
</dbReference>
<dbReference type="PIR" id="T16338">
    <property type="entry name" value="T16338"/>
</dbReference>
<dbReference type="Proteomes" id="UP000001940">
    <property type="component" value="Chromosome IV"/>
</dbReference>
<dbReference type="PROSITE" id="PS50089">
    <property type="entry name" value="ZF_RING_2"/>
    <property type="match status" value="1"/>
</dbReference>
<dbReference type="InterPro" id="IPR013083">
    <property type="entry name" value="Znf_RING/FYVE/PHD"/>
</dbReference>
<dbReference type="GeneID" id="177501"/>
<evidence type="ECO:0000313" key="6">
    <source>
        <dbReference type="EMBL" id="CCD63346.1"/>
    </source>
</evidence>
<evidence type="ECO:0000313" key="8">
    <source>
        <dbReference type="WormBase" id="F42C5.4a"/>
    </source>
</evidence>
<evidence type="ECO:0000256" key="2">
    <source>
        <dbReference type="ARBA" id="ARBA00022833"/>
    </source>
</evidence>
<dbReference type="OrthoDB" id="5854969at2759"/>
<dbReference type="PeptideAtlas" id="Q20323"/>
<dbReference type="SMART" id="SM00184">
    <property type="entry name" value="RING"/>
    <property type="match status" value="1"/>
</dbReference>
<dbReference type="Bgee" id="WBGene00018346">
    <property type="expression patterns" value="Expressed in larva and 3 other cell types or tissues"/>
</dbReference>
<feature type="domain" description="RING-type" evidence="5">
    <location>
        <begin position="29"/>
        <end position="73"/>
    </location>
</feature>
<keyword evidence="4" id="KW-0175">Coiled coil</keyword>
<evidence type="ECO:0000256" key="3">
    <source>
        <dbReference type="PROSITE-ProRule" id="PRU00175"/>
    </source>
</evidence>
<evidence type="ECO:0000313" key="7">
    <source>
        <dbReference type="Proteomes" id="UP000001940"/>
    </source>
</evidence>
<organism evidence="6 7">
    <name type="scientific">Caenorhabditis elegans</name>
    <dbReference type="NCBI Taxonomy" id="6239"/>
    <lineage>
        <taxon>Eukaryota</taxon>
        <taxon>Metazoa</taxon>
        <taxon>Ecdysozoa</taxon>
        <taxon>Nematoda</taxon>
        <taxon>Chromadorea</taxon>
        <taxon>Rhabditida</taxon>
        <taxon>Rhabditina</taxon>
        <taxon>Rhabditomorpha</taxon>
        <taxon>Rhabditoidea</taxon>
        <taxon>Rhabditidae</taxon>
        <taxon>Peloderinae</taxon>
        <taxon>Caenorhabditis</taxon>
    </lineage>
</organism>
<dbReference type="AGR" id="WB:WBGene00018346"/>
<dbReference type="CTD" id="177501"/>
<dbReference type="ExpressionAtlas" id="Q20323">
    <property type="expression patterns" value="baseline and differential"/>
</dbReference>
<gene>
    <name evidence="6" type="ORF">CELE_F42C5.4</name>
    <name evidence="6 8" type="ORF">F42C5.4</name>
</gene>
<keyword evidence="2" id="KW-0862">Zinc</keyword>
<dbReference type="RefSeq" id="NP_501162.1">
    <property type="nucleotide sequence ID" value="NM_068761.4"/>
</dbReference>
<keyword evidence="1 3" id="KW-0863">Zinc-finger</keyword>
<reference evidence="6 7" key="1">
    <citation type="journal article" date="1998" name="Science">
        <title>Genome sequence of the nematode C. elegans: a platform for investigating biology.</title>
        <authorList>
            <consortium name="The C. elegans sequencing consortium"/>
            <person name="Sulson J.E."/>
            <person name="Waterston R."/>
        </authorList>
    </citation>
    <scope>NUCLEOTIDE SEQUENCE [LARGE SCALE GENOMIC DNA]</scope>
    <source>
        <strain evidence="6 7">Bristol N2</strain>
    </source>
</reference>
<accession>Q20323</accession>
<evidence type="ECO:0000259" key="5">
    <source>
        <dbReference type="PROSITE" id="PS50089"/>
    </source>
</evidence>
<sequence>MEWKRVEARLEISHGSIATEMLHFVSLVCSGCDSLGDRDRFFDNDKKRPCVSSCNHSLCSQCFDKFTECPICKEPLVRSENYQARKIVEHFKENPTMIIEKWWNSTANGSETCSHCHNDAKKPRFCVTCGLQKKYLMMCRVPKDGIERDDAEEQEEWKRRQEEETRKSKKYLIVNEFLPKSNSWYDDKKMRPVFGCPFNVMANQLLCADCCFEHHEDHALRTSEQLMYIDADWNKSALKIVSDFIWYELRSRKSKCLIKTMRLHRTCEKLIHFVKCFYTYTEPSDRESHVKGRWRSDVNKYFESLSRKNVDSVSREYVDELIQSLSIQLKYLTYHDDCKCDDIWNQMHKISFGNQVEKLFVKVINELEDREIKDCPLTDMDKQNIQNKVEEVSKHQIFRIYTAFCWNYTEKGVFHLFDNNEHKPCVCPNCNISTCLECLKSNWLYKCSFCGEAFFEVGLGIVREFNEDVNILELVGLYKRNCVDFLEEWWRCEPSHLGFCLSCSSYSEELEICVFCEFLDKHKALKTKPKIENSIQMRQNLSLEFNYSGLNDFPIRWQCSDCKKRLHSNWVHSQCDSSIPEHWKGTWRRGCNHILTRILRSKCKCYDANADECEYNSITLKSIRNYEFAMKVATMGLIFRILKSGIEENITCKIKRGEMLNTYGLLKSKCRYFFINSMKEEINEEMNRLSNEINKELDNLKIQWKNYNGITI</sequence>
<dbReference type="FunCoup" id="Q20323">
    <property type="interactions" value="1544"/>
</dbReference>
<keyword evidence="1 3" id="KW-0479">Metal-binding</keyword>
<protein>
    <submittedName>
        <fullName evidence="6">RING-type domain-containing protein</fullName>
    </submittedName>
</protein>
<dbReference type="GO" id="GO:0008270">
    <property type="term" value="F:zinc ion binding"/>
    <property type="evidence" value="ECO:0007669"/>
    <property type="project" value="UniProtKB-KW"/>
</dbReference>
<dbReference type="SUPFAM" id="SSF57850">
    <property type="entry name" value="RING/U-box"/>
    <property type="match status" value="1"/>
</dbReference>
<dbReference type="UCSC" id="F42C5.4">
    <property type="organism name" value="c. elegans"/>
</dbReference>
<name>Q20323_CAEEL</name>
<feature type="coiled-coil region" evidence="4">
    <location>
        <begin position="675"/>
        <end position="703"/>
    </location>
</feature>
<dbReference type="InParanoid" id="Q20323"/>
<dbReference type="OMA" id="FPIRWQC"/>
<evidence type="ECO:0000256" key="1">
    <source>
        <dbReference type="ARBA" id="ARBA00022771"/>
    </source>
</evidence>
<dbReference type="WormBase" id="F42C5.4a">
    <property type="protein sequence ID" value="CE04557"/>
    <property type="gene ID" value="WBGene00018346"/>
</dbReference>
<dbReference type="PaxDb" id="6239-F42C5.4"/>
<evidence type="ECO:0000256" key="4">
    <source>
        <dbReference type="SAM" id="Coils"/>
    </source>
</evidence>
<dbReference type="Gene3D" id="3.30.40.10">
    <property type="entry name" value="Zinc/RING finger domain, C3HC4 (zinc finger)"/>
    <property type="match status" value="1"/>
</dbReference>
<dbReference type="AlphaFoldDB" id="Q20323"/>
<dbReference type="InterPro" id="IPR001841">
    <property type="entry name" value="Znf_RING"/>
</dbReference>